<dbReference type="Gene3D" id="3.40.50.1820">
    <property type="entry name" value="alpha/beta hydrolase"/>
    <property type="match status" value="1"/>
</dbReference>
<proteinExistence type="inferred from homology"/>
<organism evidence="4 5">
    <name type="scientific">Caenorhabditis bovis</name>
    <dbReference type="NCBI Taxonomy" id="2654633"/>
    <lineage>
        <taxon>Eukaryota</taxon>
        <taxon>Metazoa</taxon>
        <taxon>Ecdysozoa</taxon>
        <taxon>Nematoda</taxon>
        <taxon>Chromadorea</taxon>
        <taxon>Rhabditida</taxon>
        <taxon>Rhabditina</taxon>
        <taxon>Rhabditomorpha</taxon>
        <taxon>Rhabditoidea</taxon>
        <taxon>Rhabditidae</taxon>
        <taxon>Peloderinae</taxon>
        <taxon>Caenorhabditis</taxon>
    </lineage>
</organism>
<sequence length="414" mass="46827">MLASCSKSLPRGQNLGISTCSPDLKGPRNYVNRRTGRGSGYGVLPRFEWRYERATGRNFQKSFGLRFGFDMGLEDRLLLSSLANKQRRLDGKKMKQLATILEERISEVMSTDETLACLALQLTKVTVDKWFSVVNVHWMCRGDGDDYVKRTLDEARHQLRRKTGEIIGITCPEIRFIGDRTNLMELEMDNLFRNADYGVDYRTLSRSARVLGNAKPDDEQKTGSARKVMKNFADFEFMNAPHKVAADNNVETSRGWWFSNEETMSFSSREPTNIAIGFDESIAEVLKFIEQNGPFDGLMGFSQGASMAHLLIAKAQLGEIDLKGIRFAIFFSGFLSLSTMHDNLTQLRIVDLPSLHLYGNADEIVASSKSELLADRFEIPAIRINHEGGHFVPTLSKQRAIVNEFLQRICNNKK</sequence>
<dbReference type="SUPFAM" id="SSF53474">
    <property type="entry name" value="alpha/beta-Hydrolases"/>
    <property type="match status" value="1"/>
</dbReference>
<evidence type="ECO:0000259" key="3">
    <source>
        <dbReference type="Pfam" id="PF03959"/>
    </source>
</evidence>
<dbReference type="InterPro" id="IPR029058">
    <property type="entry name" value="AB_hydrolase_fold"/>
</dbReference>
<dbReference type="PANTHER" id="PTHR48070">
    <property type="entry name" value="ESTERASE OVCA2"/>
    <property type="match status" value="1"/>
</dbReference>
<dbReference type="Proteomes" id="UP000494206">
    <property type="component" value="Unassembled WGS sequence"/>
</dbReference>
<dbReference type="GO" id="GO:0016787">
    <property type="term" value="F:hydrolase activity"/>
    <property type="evidence" value="ECO:0007669"/>
    <property type="project" value="UniProtKB-KW"/>
</dbReference>
<reference evidence="4 5" key="1">
    <citation type="submission" date="2020-04" db="EMBL/GenBank/DDBJ databases">
        <authorList>
            <person name="Laetsch R D."/>
            <person name="Stevens L."/>
            <person name="Kumar S."/>
            <person name="Blaxter L. M."/>
        </authorList>
    </citation>
    <scope>NUCLEOTIDE SEQUENCE [LARGE SCALE GENOMIC DNA]</scope>
</reference>
<dbReference type="OrthoDB" id="414698at2759"/>
<evidence type="ECO:0000313" key="5">
    <source>
        <dbReference type="Proteomes" id="UP000494206"/>
    </source>
</evidence>
<protein>
    <recommendedName>
        <fullName evidence="3">Serine hydrolase domain-containing protein</fullName>
    </recommendedName>
</protein>
<dbReference type="SUPFAM" id="SSF89919">
    <property type="entry name" value="Ribosome-binding factor A, RbfA"/>
    <property type="match status" value="1"/>
</dbReference>
<dbReference type="GO" id="GO:0005737">
    <property type="term" value="C:cytoplasm"/>
    <property type="evidence" value="ECO:0007669"/>
    <property type="project" value="TreeGrafter"/>
</dbReference>
<dbReference type="AlphaFoldDB" id="A0A8S1EXH8"/>
<dbReference type="EMBL" id="CADEPM010000005">
    <property type="protein sequence ID" value="CAB3406393.1"/>
    <property type="molecule type" value="Genomic_DNA"/>
</dbReference>
<comment type="similarity">
    <text evidence="1">Belongs to the LovG family.</text>
</comment>
<dbReference type="InterPro" id="IPR015946">
    <property type="entry name" value="KH_dom-like_a/b"/>
</dbReference>
<dbReference type="InterPro" id="IPR050593">
    <property type="entry name" value="LovG"/>
</dbReference>
<name>A0A8S1EXH8_9PELO</name>
<feature type="domain" description="Serine hydrolase" evidence="3">
    <location>
        <begin position="220"/>
        <end position="399"/>
    </location>
</feature>
<evidence type="ECO:0000256" key="2">
    <source>
        <dbReference type="ARBA" id="ARBA00022801"/>
    </source>
</evidence>
<dbReference type="Gene3D" id="3.30.300.20">
    <property type="match status" value="1"/>
</dbReference>
<keyword evidence="5" id="KW-1185">Reference proteome</keyword>
<dbReference type="InterPro" id="IPR023799">
    <property type="entry name" value="RbfA_dom_sf"/>
</dbReference>
<comment type="caution">
    <text evidence="4">The sequence shown here is derived from an EMBL/GenBank/DDBJ whole genome shotgun (WGS) entry which is preliminary data.</text>
</comment>
<dbReference type="PANTHER" id="PTHR48070:SF6">
    <property type="entry name" value="ESTERASE OVCA2"/>
    <property type="match status" value="1"/>
</dbReference>
<dbReference type="Pfam" id="PF03959">
    <property type="entry name" value="FSH1"/>
    <property type="match status" value="1"/>
</dbReference>
<dbReference type="InterPro" id="IPR005645">
    <property type="entry name" value="FSH-like_dom"/>
</dbReference>
<dbReference type="GO" id="GO:0032526">
    <property type="term" value="P:response to retinoic acid"/>
    <property type="evidence" value="ECO:0007669"/>
    <property type="project" value="TreeGrafter"/>
</dbReference>
<keyword evidence="2" id="KW-0378">Hydrolase</keyword>
<dbReference type="GO" id="GO:0005634">
    <property type="term" value="C:nucleus"/>
    <property type="evidence" value="ECO:0007669"/>
    <property type="project" value="TreeGrafter"/>
</dbReference>
<evidence type="ECO:0000256" key="1">
    <source>
        <dbReference type="ARBA" id="ARBA00005863"/>
    </source>
</evidence>
<accession>A0A8S1EXH8</accession>
<gene>
    <name evidence="4" type="ORF">CBOVIS_LOCUS8469</name>
</gene>
<evidence type="ECO:0000313" key="4">
    <source>
        <dbReference type="EMBL" id="CAB3406393.1"/>
    </source>
</evidence>